<feature type="region of interest" description="Disordered" evidence="6">
    <location>
        <begin position="1"/>
        <end position="26"/>
    </location>
</feature>
<feature type="transmembrane region" description="Helical" evidence="7">
    <location>
        <begin position="380"/>
        <end position="402"/>
    </location>
</feature>
<proteinExistence type="predicted"/>
<dbReference type="GO" id="GO:0012505">
    <property type="term" value="C:endomembrane system"/>
    <property type="evidence" value="ECO:0007669"/>
    <property type="project" value="UniProtKB-SubCell"/>
</dbReference>
<dbReference type="GO" id="GO:0005765">
    <property type="term" value="C:lysosomal membrane"/>
    <property type="evidence" value="ECO:0007669"/>
    <property type="project" value="TreeGrafter"/>
</dbReference>
<dbReference type="InterPro" id="IPR036259">
    <property type="entry name" value="MFS_trans_sf"/>
</dbReference>
<feature type="transmembrane region" description="Helical" evidence="7">
    <location>
        <begin position="444"/>
        <end position="464"/>
    </location>
</feature>
<keyword evidence="4 7" id="KW-1133">Transmembrane helix</keyword>
<evidence type="ECO:0000256" key="5">
    <source>
        <dbReference type="ARBA" id="ARBA00023136"/>
    </source>
</evidence>
<evidence type="ECO:0000256" key="7">
    <source>
        <dbReference type="SAM" id="Phobius"/>
    </source>
</evidence>
<keyword evidence="3 7" id="KW-0812">Transmembrane</keyword>
<evidence type="ECO:0000256" key="4">
    <source>
        <dbReference type="ARBA" id="ARBA00022989"/>
    </source>
</evidence>
<feature type="transmembrane region" description="Helical" evidence="7">
    <location>
        <begin position="228"/>
        <end position="247"/>
    </location>
</feature>
<feature type="transmembrane region" description="Helical" evidence="7">
    <location>
        <begin position="267"/>
        <end position="288"/>
    </location>
</feature>
<sequence>MRGSKPRKADKHGAERQFGHTLIPPQRSSLRTGRRQLAEKVSRELAVHYPVGAVTMASLGTEDEQEPLLGYGTPGSRQYDVVETSEHYKSRWRSIRILYLTMFLSSVGNVAVVRSYIAGATSLQERTSAMANTSACQAIGFILGPVFQTCFALIGEKGVTWDAIDLQINMYTAPVLLGAFLGVLNIILILTVLREHRVDDSGRQYKSINFDEANTDGVQLPQGNIDQVAVVSTNILFFVVLFIFALFETIVTPLTMDMYAWTREQAVLYDGIILAALGIEAVLIFMGIKLLSKKIGERAILLGGLIVVWVGFFILLPWGNQFPKIQWEDLHNNSIPNATFGEIIITYWKSSVEDRYEESTGCPVEQAWCFYTPVIYLGQFLTSSMLVGIGYPACNVMSYTLYSKILGPKPQGAYMGWLTASGSAARILGPMFISQVYAYWGPRWAFSLVCGIVVLSITHMGVVYKRLVAFSLRHGRNQESTS</sequence>
<dbReference type="Proteomes" id="UP000504623">
    <property type="component" value="Unplaced"/>
</dbReference>
<feature type="transmembrane region" description="Helical" evidence="7">
    <location>
        <begin position="97"/>
        <end position="117"/>
    </location>
</feature>
<comment type="subcellular location">
    <subcellularLocation>
        <location evidence="1">Endomembrane system</location>
        <topology evidence="1">Multi-pass membrane protein</topology>
    </subcellularLocation>
</comment>
<evidence type="ECO:0000256" key="1">
    <source>
        <dbReference type="ARBA" id="ARBA00004127"/>
    </source>
</evidence>
<dbReference type="CTD" id="256471"/>
<keyword evidence="5 7" id="KW-0472">Membrane</keyword>
<dbReference type="InterPro" id="IPR011701">
    <property type="entry name" value="MFS"/>
</dbReference>
<organism evidence="8 9">
    <name type="scientific">Chrysochloris asiatica</name>
    <name type="common">Cape golden mole</name>
    <dbReference type="NCBI Taxonomy" id="185453"/>
    <lineage>
        <taxon>Eukaryota</taxon>
        <taxon>Metazoa</taxon>
        <taxon>Chordata</taxon>
        <taxon>Craniata</taxon>
        <taxon>Vertebrata</taxon>
        <taxon>Euteleostomi</taxon>
        <taxon>Mammalia</taxon>
        <taxon>Eutheria</taxon>
        <taxon>Afrotheria</taxon>
        <taxon>Chrysochloridae</taxon>
        <taxon>Chrysochlorinae</taxon>
        <taxon>Chrysochloris</taxon>
    </lineage>
</organism>
<dbReference type="AlphaFoldDB" id="A0A9B0X1W3"/>
<dbReference type="GO" id="GO:0022857">
    <property type="term" value="F:transmembrane transporter activity"/>
    <property type="evidence" value="ECO:0007669"/>
    <property type="project" value="InterPro"/>
</dbReference>
<evidence type="ECO:0000313" key="8">
    <source>
        <dbReference type="Proteomes" id="UP000504623"/>
    </source>
</evidence>
<dbReference type="OrthoDB" id="370281at2759"/>
<protein>
    <submittedName>
        <fullName evidence="9">Major facilitator superfamily domain-containing protein 8</fullName>
    </submittedName>
</protein>
<gene>
    <name evidence="9" type="primary">MFSD8</name>
</gene>
<evidence type="ECO:0000256" key="6">
    <source>
        <dbReference type="SAM" id="MobiDB-lite"/>
    </source>
</evidence>
<dbReference type="RefSeq" id="XP_006876166.1">
    <property type="nucleotide sequence ID" value="XM_006876104.1"/>
</dbReference>
<keyword evidence="2" id="KW-0813">Transport</keyword>
<name>A0A9B0X1W3_CHRAS</name>
<dbReference type="SUPFAM" id="SSF103473">
    <property type="entry name" value="MFS general substrate transporter"/>
    <property type="match status" value="1"/>
</dbReference>
<evidence type="ECO:0000256" key="2">
    <source>
        <dbReference type="ARBA" id="ARBA00022448"/>
    </source>
</evidence>
<evidence type="ECO:0000313" key="9">
    <source>
        <dbReference type="RefSeq" id="XP_006876166.1"/>
    </source>
</evidence>
<dbReference type="PANTHER" id="PTHR23510">
    <property type="entry name" value="INNER MEMBRANE TRANSPORT PROTEIN YAJR"/>
    <property type="match status" value="1"/>
</dbReference>
<evidence type="ECO:0000256" key="3">
    <source>
        <dbReference type="ARBA" id="ARBA00022692"/>
    </source>
</evidence>
<dbReference type="Gene3D" id="1.20.1250.20">
    <property type="entry name" value="MFS general substrate transporter like domains"/>
    <property type="match status" value="1"/>
</dbReference>
<dbReference type="CDD" id="cd17326">
    <property type="entry name" value="MFS_MFSD8"/>
    <property type="match status" value="1"/>
</dbReference>
<reference evidence="9" key="1">
    <citation type="submission" date="2025-08" db="UniProtKB">
        <authorList>
            <consortium name="RefSeq"/>
        </authorList>
    </citation>
    <scope>IDENTIFICATION</scope>
    <source>
        <tissue evidence="9">Spleen</tissue>
    </source>
</reference>
<dbReference type="InterPro" id="IPR051068">
    <property type="entry name" value="MFS_Domain-Containing_Protein"/>
</dbReference>
<feature type="transmembrane region" description="Helical" evidence="7">
    <location>
        <begin position="171"/>
        <end position="193"/>
    </location>
</feature>
<dbReference type="Pfam" id="PF07690">
    <property type="entry name" value="MFS_1"/>
    <property type="match status" value="2"/>
</dbReference>
<feature type="transmembrane region" description="Helical" evidence="7">
    <location>
        <begin position="414"/>
        <end position="438"/>
    </location>
</feature>
<dbReference type="GeneID" id="102819357"/>
<keyword evidence="8" id="KW-1185">Reference proteome</keyword>
<feature type="transmembrane region" description="Helical" evidence="7">
    <location>
        <begin position="300"/>
        <end position="319"/>
    </location>
</feature>
<feature type="compositionally biased region" description="Basic residues" evidence="6">
    <location>
        <begin position="1"/>
        <end position="10"/>
    </location>
</feature>
<dbReference type="PANTHER" id="PTHR23510:SF3">
    <property type="entry name" value="MAJOR FACILITATOR SUPERFAMILY DOMAIN-CONTAINING PROTEIN 8"/>
    <property type="match status" value="1"/>
</dbReference>
<accession>A0A9B0X1W3</accession>